<evidence type="ECO:0000313" key="2">
    <source>
        <dbReference type="EMBL" id="MEK9499668.1"/>
    </source>
</evidence>
<reference evidence="2 3" key="1">
    <citation type="submission" date="2024-02" db="EMBL/GenBank/DDBJ databases">
        <title>A novel Gemmatimonadota bacterium.</title>
        <authorList>
            <person name="Du Z.-J."/>
            <person name="Ye Y.-Q."/>
        </authorList>
    </citation>
    <scope>NUCLEOTIDE SEQUENCE [LARGE SCALE GENOMIC DNA]</scope>
    <source>
        <strain evidence="2 3">DH-20</strain>
    </source>
</reference>
<accession>A0ABU9E4K8</accession>
<sequence>MGRFGTDVLALSCIAGGAVIATGITAALMAGPARAPKVDAACSSQVVVRVGSAHDEPGKLRVFSTSGACNAVRVDVADVSPRMEEVRIHLDEARARAERARVEAEQVRERAEVVRVQVREVQLQQLRHELAEMTERLDEVHDDEVSTPLVEEALTEAREQLLREIEKLTALVASGGND</sequence>
<dbReference type="EMBL" id="JBBHLI010000001">
    <property type="protein sequence ID" value="MEK9499668.1"/>
    <property type="molecule type" value="Genomic_DNA"/>
</dbReference>
<evidence type="ECO:0000313" key="3">
    <source>
        <dbReference type="Proteomes" id="UP001484239"/>
    </source>
</evidence>
<keyword evidence="1" id="KW-0175">Coiled coil</keyword>
<protein>
    <submittedName>
        <fullName evidence="2">Uncharacterized protein</fullName>
    </submittedName>
</protein>
<comment type="caution">
    <text evidence="2">The sequence shown here is derived from an EMBL/GenBank/DDBJ whole genome shotgun (WGS) entry which is preliminary data.</text>
</comment>
<organism evidence="2 3">
    <name type="scientific">Gaopeijia maritima</name>
    <dbReference type="NCBI Taxonomy" id="3119007"/>
    <lineage>
        <taxon>Bacteria</taxon>
        <taxon>Pseudomonadati</taxon>
        <taxon>Gemmatimonadota</taxon>
        <taxon>Longimicrobiia</taxon>
        <taxon>Gaopeijiales</taxon>
        <taxon>Gaopeijiaceae</taxon>
        <taxon>Gaopeijia</taxon>
    </lineage>
</organism>
<dbReference type="RefSeq" id="WP_405286233.1">
    <property type="nucleotide sequence ID" value="NZ_JBBHLI010000001.1"/>
</dbReference>
<evidence type="ECO:0000256" key="1">
    <source>
        <dbReference type="SAM" id="Coils"/>
    </source>
</evidence>
<gene>
    <name evidence="2" type="ORF">WI372_01560</name>
</gene>
<dbReference type="Proteomes" id="UP001484239">
    <property type="component" value="Unassembled WGS sequence"/>
</dbReference>
<keyword evidence="3" id="KW-1185">Reference proteome</keyword>
<feature type="coiled-coil region" evidence="1">
    <location>
        <begin position="83"/>
        <end position="171"/>
    </location>
</feature>
<name>A0ABU9E4K8_9BACT</name>
<proteinExistence type="predicted"/>